<dbReference type="Pfam" id="PF14111">
    <property type="entry name" value="DUF4283"/>
    <property type="match status" value="1"/>
</dbReference>
<dbReference type="SUPFAM" id="SSF53098">
    <property type="entry name" value="Ribonuclease H-like"/>
    <property type="match status" value="1"/>
</dbReference>
<accession>A0A2N9J7Z2</accession>
<sequence length="1234" mass="140545">MDCEGDKPTLAAKFFTRRNINVEAVARTFKPLWQTKNSFYLQDVGDNIVLIEFEERSDLERVLLGEPWSYDKYLIAFQRVREGTAVEELPFNKVDFWVQLHNLPILCMKKAVAEQLGRSIGEVVRTQVHDEESGSGRYMRIRVRVDISRPLCRGRRIGLTNGGEGWVSFRYERLPNFCYWCGIPTHGEKDCEAWLKTGDAEKAKIPEFGEWLRASQERAIRRVQIKVEGWGRGAGAGTGTAPQPTLSTSKTALAQPPQRQSDPTDMETAEYPGRDTETAVIPAKKHATFDDQLREIDLAINYVPGIPIFSESINNNNHIDAIIREGTADGWRLTGVYGALETQKREETWVLLRHLASMSQLPWCCIGDFNEIVKLEEMKGSHSRPDRQMKGFRSALDEYGLVDLRFRGFPFTWSNNKDPPFTTWVRLDRAVATMEWIQLFPRAMVEHVDVAKSDHKCLWLSCSPPVTTRPKRRPFRFEEAWMTDVGCEEIIRKVWDSSYRGTRMFSVWQKIQECKIQLSSWSRSHFGSIKKKIEALKLKIHQVETQAVQDRSLLRDVEEILSPGLWDERSGWHETNEEMAILMTEYYNNLFTTSHPPNLVEAVSDIPKVVTEAMNNILIQDFRADEVEQAIKQMSPSKAPGPDGMPPIFYQKYWHVLGSDVISAVLSCLNSGCLLKSINHTFITLIPKVKNPEKVTDFRPISLCNVIYKLVSKVLANRLKLILPQVISESQSAFVPGRLITDNVLVAFETLHHMHHNKMGREGAMALKLDMSKAYDRVEWKYLVEVMQKMGFHQKWIGLMFECISTVSYSILINGEPHGNILPSRGLRQGDPLSPYLFLLCAEGLHSLIKKAESSGDIQGVSLCRGGPKITHLFFADDSLLFTKATIAACDKIQLILRQYERASGQQVNRDKTTIFFSKAVPTTTQNAIKDTLDVPIIRQYEKYLGLPSLIGRGRAESFTQIKERVWHKLKGWKEKLLSQARREVLIKAVAQAIPAYSMSCFRLPTKLCQDIEAMIRRFWWSNNPDQRKINWVRWKKLCEPKKMGGMGFRDLQKFNEALLAKQEFVPELGIKWQPPRHLGFKANYDGAVFQESNEAGIGVVVRDREGKVMASLVQKVHHPQSVECIEAWAAKKAVKFVTEIGITEVEFEGDSTTIVAALNNHSPVLTPYGHLITDAKILANGLKSCSFTHVKRQGNGLAHAIARMALHSNNLEVWMEDVPPPTKQMYLSDFPVQ</sequence>
<dbReference type="EMBL" id="OIVN01006458">
    <property type="protein sequence ID" value="SPD33496.1"/>
    <property type="molecule type" value="Genomic_DNA"/>
</dbReference>
<dbReference type="InterPro" id="IPR025836">
    <property type="entry name" value="Zn_knuckle_CX2CX4HX4C"/>
</dbReference>
<dbReference type="Gene3D" id="3.60.10.10">
    <property type="entry name" value="Endonuclease/exonuclease/phosphatase"/>
    <property type="match status" value="1"/>
</dbReference>
<evidence type="ECO:0000313" key="3">
    <source>
        <dbReference type="EMBL" id="SPD33496.1"/>
    </source>
</evidence>
<dbReference type="InterPro" id="IPR036691">
    <property type="entry name" value="Endo/exonu/phosph_ase_sf"/>
</dbReference>
<reference evidence="3" key="1">
    <citation type="submission" date="2018-02" db="EMBL/GenBank/DDBJ databases">
        <authorList>
            <person name="Cohen D.B."/>
            <person name="Kent A.D."/>
        </authorList>
    </citation>
    <scope>NUCLEOTIDE SEQUENCE</scope>
</reference>
<dbReference type="PANTHER" id="PTHR46890:SF48">
    <property type="entry name" value="RNA-DIRECTED DNA POLYMERASE"/>
    <property type="match status" value="1"/>
</dbReference>
<dbReference type="Gene3D" id="3.30.420.10">
    <property type="entry name" value="Ribonuclease H-like superfamily/Ribonuclease H"/>
    <property type="match status" value="1"/>
</dbReference>
<organism evidence="3">
    <name type="scientific">Fagus sylvatica</name>
    <name type="common">Beechnut</name>
    <dbReference type="NCBI Taxonomy" id="28930"/>
    <lineage>
        <taxon>Eukaryota</taxon>
        <taxon>Viridiplantae</taxon>
        <taxon>Streptophyta</taxon>
        <taxon>Embryophyta</taxon>
        <taxon>Tracheophyta</taxon>
        <taxon>Spermatophyta</taxon>
        <taxon>Magnoliopsida</taxon>
        <taxon>eudicotyledons</taxon>
        <taxon>Gunneridae</taxon>
        <taxon>Pentapetalae</taxon>
        <taxon>rosids</taxon>
        <taxon>fabids</taxon>
        <taxon>Fagales</taxon>
        <taxon>Fagaceae</taxon>
        <taxon>Fagus</taxon>
    </lineage>
</organism>
<evidence type="ECO:0000259" key="2">
    <source>
        <dbReference type="PROSITE" id="PS50878"/>
    </source>
</evidence>
<dbReference type="CDD" id="cd01650">
    <property type="entry name" value="RT_nLTR_like"/>
    <property type="match status" value="1"/>
</dbReference>
<feature type="compositionally biased region" description="Polar residues" evidence="1">
    <location>
        <begin position="242"/>
        <end position="263"/>
    </location>
</feature>
<dbReference type="InterPro" id="IPR052343">
    <property type="entry name" value="Retrotransposon-Effector_Assoc"/>
</dbReference>
<dbReference type="Pfam" id="PF14392">
    <property type="entry name" value="zf-CCHC_4"/>
    <property type="match status" value="1"/>
</dbReference>
<dbReference type="InterPro" id="IPR000477">
    <property type="entry name" value="RT_dom"/>
</dbReference>
<dbReference type="Pfam" id="PF00078">
    <property type="entry name" value="RVT_1"/>
    <property type="match status" value="1"/>
</dbReference>
<evidence type="ECO:0000256" key="1">
    <source>
        <dbReference type="SAM" id="MobiDB-lite"/>
    </source>
</evidence>
<dbReference type="Pfam" id="PF13456">
    <property type="entry name" value="RVT_3"/>
    <property type="match status" value="1"/>
</dbReference>
<dbReference type="PANTHER" id="PTHR46890">
    <property type="entry name" value="NON-LTR RETROLELEMENT REVERSE TRANSCRIPTASE-LIKE PROTEIN-RELATED"/>
    <property type="match status" value="1"/>
</dbReference>
<dbReference type="SUPFAM" id="SSF56672">
    <property type="entry name" value="DNA/RNA polymerases"/>
    <property type="match status" value="1"/>
</dbReference>
<gene>
    <name evidence="3" type="ORF">FSB_LOCUS61378</name>
</gene>
<dbReference type="InterPro" id="IPR012337">
    <property type="entry name" value="RNaseH-like_sf"/>
</dbReference>
<dbReference type="GO" id="GO:0004523">
    <property type="term" value="F:RNA-DNA hybrid ribonuclease activity"/>
    <property type="evidence" value="ECO:0007669"/>
    <property type="project" value="InterPro"/>
</dbReference>
<dbReference type="InterPro" id="IPR044730">
    <property type="entry name" value="RNase_H-like_dom_plant"/>
</dbReference>
<dbReference type="AlphaFoldDB" id="A0A2N9J7Z2"/>
<dbReference type="SUPFAM" id="SSF56219">
    <property type="entry name" value="DNase I-like"/>
    <property type="match status" value="1"/>
</dbReference>
<dbReference type="InterPro" id="IPR036397">
    <property type="entry name" value="RNaseH_sf"/>
</dbReference>
<dbReference type="GO" id="GO:0003676">
    <property type="term" value="F:nucleic acid binding"/>
    <property type="evidence" value="ECO:0007669"/>
    <property type="project" value="InterPro"/>
</dbReference>
<feature type="region of interest" description="Disordered" evidence="1">
    <location>
        <begin position="231"/>
        <end position="269"/>
    </location>
</feature>
<dbReference type="InterPro" id="IPR043502">
    <property type="entry name" value="DNA/RNA_pol_sf"/>
</dbReference>
<feature type="domain" description="Reverse transcriptase" evidence="2">
    <location>
        <begin position="667"/>
        <end position="949"/>
    </location>
</feature>
<dbReference type="CDD" id="cd06222">
    <property type="entry name" value="RNase_H_like"/>
    <property type="match status" value="1"/>
</dbReference>
<protein>
    <recommendedName>
        <fullName evidence="2">Reverse transcriptase domain-containing protein</fullName>
    </recommendedName>
</protein>
<proteinExistence type="predicted"/>
<dbReference type="InterPro" id="IPR002156">
    <property type="entry name" value="RNaseH_domain"/>
</dbReference>
<name>A0A2N9J7Z2_FAGSY</name>
<dbReference type="InterPro" id="IPR025558">
    <property type="entry name" value="DUF4283"/>
</dbReference>
<dbReference type="PROSITE" id="PS50878">
    <property type="entry name" value="RT_POL"/>
    <property type="match status" value="1"/>
</dbReference>